<accession>A0A9X9XDA4</accession>
<dbReference type="Proteomes" id="UP001138709">
    <property type="component" value="Unassembled WGS sequence"/>
</dbReference>
<dbReference type="SUPFAM" id="SSF55729">
    <property type="entry name" value="Acyl-CoA N-acyltransferases (Nat)"/>
    <property type="match status" value="1"/>
</dbReference>
<proteinExistence type="predicted"/>
<dbReference type="InterPro" id="IPR016181">
    <property type="entry name" value="Acyl_CoA_acyltransferase"/>
</dbReference>
<name>A0A9X9XDA4_9PROT</name>
<dbReference type="InterPro" id="IPR050832">
    <property type="entry name" value="Bact_Acetyltransf"/>
</dbReference>
<dbReference type="Gene3D" id="3.40.630.30">
    <property type="match status" value="1"/>
</dbReference>
<keyword evidence="5" id="KW-1185">Reference proteome</keyword>
<evidence type="ECO:0000313" key="5">
    <source>
        <dbReference type="Proteomes" id="UP001138709"/>
    </source>
</evidence>
<dbReference type="GO" id="GO:0016747">
    <property type="term" value="F:acyltransferase activity, transferring groups other than amino-acyl groups"/>
    <property type="evidence" value="ECO:0007669"/>
    <property type="project" value="InterPro"/>
</dbReference>
<evidence type="ECO:0000256" key="1">
    <source>
        <dbReference type="ARBA" id="ARBA00022679"/>
    </source>
</evidence>
<organism evidence="4 5">
    <name type="scientific">Neoroseomonas eburnea</name>
    <dbReference type="NCBI Taxonomy" id="1346889"/>
    <lineage>
        <taxon>Bacteria</taxon>
        <taxon>Pseudomonadati</taxon>
        <taxon>Pseudomonadota</taxon>
        <taxon>Alphaproteobacteria</taxon>
        <taxon>Acetobacterales</taxon>
        <taxon>Acetobacteraceae</taxon>
        <taxon>Neoroseomonas</taxon>
    </lineage>
</organism>
<reference evidence="4" key="2">
    <citation type="journal article" date="2021" name="Syst. Appl. Microbiol.">
        <title>Roseomonas hellenica sp. nov., isolated from roots of wild-growing Alkanna tinctoria.</title>
        <authorList>
            <person name="Rat A."/>
            <person name="Naranjo H.D."/>
            <person name="Lebbe L."/>
            <person name="Cnockaert M."/>
            <person name="Krigas N."/>
            <person name="Grigoriadou K."/>
            <person name="Maloupa E."/>
            <person name="Willems A."/>
        </authorList>
    </citation>
    <scope>NUCLEOTIDE SEQUENCE</scope>
    <source>
        <strain evidence="4">LMG 31228</strain>
    </source>
</reference>
<keyword evidence="2" id="KW-0012">Acyltransferase</keyword>
<dbReference type="Pfam" id="PF00583">
    <property type="entry name" value="Acetyltransf_1"/>
    <property type="match status" value="1"/>
</dbReference>
<dbReference type="PANTHER" id="PTHR43877:SF2">
    <property type="entry name" value="AMINOALKYLPHOSPHONATE N-ACETYLTRANSFERASE-RELATED"/>
    <property type="match status" value="1"/>
</dbReference>
<sequence>MTNPRPARPEDAAALRDLVRAAYAPWVAIIGREPAPMADDYVARIGSGQAWLVEEDGVLQAALILEDTPTGLLIDNVAVAQGAQGKGLGRALLAFAEAEARRRGQGRVWLYTHEKMERNLALYLRLGFIETGREEQAGFLRVFMEKRLDRRGG</sequence>
<feature type="domain" description="N-acetyltransferase" evidence="3">
    <location>
        <begin position="2"/>
        <end position="149"/>
    </location>
</feature>
<dbReference type="AlphaFoldDB" id="A0A9X9XDA4"/>
<dbReference type="RefSeq" id="WP_211847217.1">
    <property type="nucleotide sequence ID" value="NZ_JAAEDL010000013.1"/>
</dbReference>
<dbReference type="EMBL" id="JAAEDL010000013">
    <property type="protein sequence ID" value="MBR0681690.1"/>
    <property type="molecule type" value="Genomic_DNA"/>
</dbReference>
<comment type="caution">
    <text evidence="4">The sequence shown here is derived from an EMBL/GenBank/DDBJ whole genome shotgun (WGS) entry which is preliminary data.</text>
</comment>
<dbReference type="InterPro" id="IPR000182">
    <property type="entry name" value="GNAT_dom"/>
</dbReference>
<dbReference type="PANTHER" id="PTHR43877">
    <property type="entry name" value="AMINOALKYLPHOSPHONATE N-ACETYLTRANSFERASE-RELATED-RELATED"/>
    <property type="match status" value="1"/>
</dbReference>
<gene>
    <name evidence="4" type="ORF">GXW74_14440</name>
</gene>
<reference evidence="4" key="1">
    <citation type="submission" date="2020-01" db="EMBL/GenBank/DDBJ databases">
        <authorList>
            <person name="Rat A."/>
        </authorList>
    </citation>
    <scope>NUCLEOTIDE SEQUENCE</scope>
    <source>
        <strain evidence="4">LMG 31228</strain>
    </source>
</reference>
<evidence type="ECO:0000256" key="2">
    <source>
        <dbReference type="ARBA" id="ARBA00023315"/>
    </source>
</evidence>
<evidence type="ECO:0000259" key="3">
    <source>
        <dbReference type="PROSITE" id="PS51186"/>
    </source>
</evidence>
<evidence type="ECO:0000313" key="4">
    <source>
        <dbReference type="EMBL" id="MBR0681690.1"/>
    </source>
</evidence>
<dbReference type="PROSITE" id="PS51186">
    <property type="entry name" value="GNAT"/>
    <property type="match status" value="1"/>
</dbReference>
<protein>
    <submittedName>
        <fullName evidence="4">GNAT family N-acetyltransferase</fullName>
    </submittedName>
</protein>
<keyword evidence="1" id="KW-0808">Transferase</keyword>